<dbReference type="EMBL" id="JANJQO010000582">
    <property type="protein sequence ID" value="KAJ2976463.1"/>
    <property type="molecule type" value="Genomic_DNA"/>
</dbReference>
<reference evidence="1" key="1">
    <citation type="submission" date="2022-08" db="EMBL/GenBank/DDBJ databases">
        <title>Genome Sequence of Lecanicillium fungicola.</title>
        <authorList>
            <person name="Buettner E."/>
        </authorList>
    </citation>
    <scope>NUCLEOTIDE SEQUENCE</scope>
    <source>
        <strain evidence="1">Babe33</strain>
    </source>
</reference>
<dbReference type="Proteomes" id="UP001143910">
    <property type="component" value="Unassembled WGS sequence"/>
</dbReference>
<sequence>MARQKVPKTARTAKVTKRTTASNKISNVGQLINRLQTYSPDESLATVNHDLLRAMLRTLRTILEKPRSVRNITAIRAIDGCYLDNEIRCQFRSWGEDPTTFWEPPVKAFPAYSGCPGPKERLRVFFSGALALGTELKIRRIQWRFVTIVAHRHFVRRNPTAKLKTDKVRDYLLEIGLEASDTNVSKCHDLIISGKRRTEFCQKLQAVSLEQGQRDLTGNQDPVKYGSMFLSSIPDDMYVNYSSSHNKQLTYRRWDNKDGFGGNSIDDCFAHLLSLEAGTWATDVGCDSLAGKLITSHDDVIWRDATTTGVEGTQLATSQCLPSKTSKNTASSQPTEPALGQAVSTTYSPWQHLLSAAESATSQAQQTHGRDQPGRRANGFSLVTDDSSSRLFAEDTGVGSHDALSSSDPLQPVAQPRILPPFDTTGSWRGDPGTVGGDVQGPYGDEAAPAIPTNFANTTTNEAITMEDLFILWQNSTVEVFGQNSSSFSLNDQSLLAATDATQLPWLGN</sequence>
<accession>A0ACC1NCE8</accession>
<evidence type="ECO:0000313" key="2">
    <source>
        <dbReference type="Proteomes" id="UP001143910"/>
    </source>
</evidence>
<protein>
    <submittedName>
        <fullName evidence="1">Uncharacterized protein</fullName>
    </submittedName>
</protein>
<keyword evidence="2" id="KW-1185">Reference proteome</keyword>
<proteinExistence type="predicted"/>
<comment type="caution">
    <text evidence="1">The sequence shown here is derived from an EMBL/GenBank/DDBJ whole genome shotgun (WGS) entry which is preliminary data.</text>
</comment>
<name>A0ACC1NCE8_9HYPO</name>
<gene>
    <name evidence="1" type="ORF">NQ176_g4937</name>
</gene>
<evidence type="ECO:0000313" key="1">
    <source>
        <dbReference type="EMBL" id="KAJ2976463.1"/>
    </source>
</evidence>
<organism evidence="1 2">
    <name type="scientific">Zarea fungicola</name>
    <dbReference type="NCBI Taxonomy" id="93591"/>
    <lineage>
        <taxon>Eukaryota</taxon>
        <taxon>Fungi</taxon>
        <taxon>Dikarya</taxon>
        <taxon>Ascomycota</taxon>
        <taxon>Pezizomycotina</taxon>
        <taxon>Sordariomycetes</taxon>
        <taxon>Hypocreomycetidae</taxon>
        <taxon>Hypocreales</taxon>
        <taxon>Cordycipitaceae</taxon>
        <taxon>Zarea</taxon>
    </lineage>
</organism>